<evidence type="ECO:0008006" key="2">
    <source>
        <dbReference type="Google" id="ProtNLM"/>
    </source>
</evidence>
<proteinExistence type="predicted"/>
<sequence>MRMRLVVAIVCSVCLAAFWVVLLWALAGPTVLAIPVAICVGFATFLVITTVTVAGNDCPTP</sequence>
<accession>X1EZW5</accession>
<name>X1EZW5_9ZZZZ</name>
<gene>
    <name evidence="1" type="ORF">S03H2_16191</name>
</gene>
<reference evidence="1" key="1">
    <citation type="journal article" date="2014" name="Front. Microbiol.">
        <title>High frequency of phylogenetically diverse reductive dehalogenase-homologous genes in deep subseafloor sedimentary metagenomes.</title>
        <authorList>
            <person name="Kawai M."/>
            <person name="Futagami T."/>
            <person name="Toyoda A."/>
            <person name="Takaki Y."/>
            <person name="Nishi S."/>
            <person name="Hori S."/>
            <person name="Arai W."/>
            <person name="Tsubouchi T."/>
            <person name="Morono Y."/>
            <person name="Uchiyama I."/>
            <person name="Ito T."/>
            <person name="Fujiyama A."/>
            <person name="Inagaki F."/>
            <person name="Takami H."/>
        </authorList>
    </citation>
    <scope>NUCLEOTIDE SEQUENCE</scope>
    <source>
        <strain evidence="1">Expedition CK06-06</strain>
    </source>
</reference>
<evidence type="ECO:0000313" key="1">
    <source>
        <dbReference type="EMBL" id="GAH38921.1"/>
    </source>
</evidence>
<organism evidence="1">
    <name type="scientific">marine sediment metagenome</name>
    <dbReference type="NCBI Taxonomy" id="412755"/>
    <lineage>
        <taxon>unclassified sequences</taxon>
        <taxon>metagenomes</taxon>
        <taxon>ecological metagenomes</taxon>
    </lineage>
</organism>
<protein>
    <recommendedName>
        <fullName evidence="2">Secreted protein</fullName>
    </recommendedName>
</protein>
<dbReference type="EMBL" id="BARU01008263">
    <property type="protein sequence ID" value="GAH38921.1"/>
    <property type="molecule type" value="Genomic_DNA"/>
</dbReference>
<comment type="caution">
    <text evidence="1">The sequence shown here is derived from an EMBL/GenBank/DDBJ whole genome shotgun (WGS) entry which is preliminary data.</text>
</comment>
<dbReference type="AlphaFoldDB" id="X1EZW5"/>